<reference evidence="3" key="1">
    <citation type="journal article" date="2013" name="Nature">
        <title>Pan genome of the phytoplankton Emiliania underpins its global distribution.</title>
        <authorList>
            <person name="Read B.A."/>
            <person name="Kegel J."/>
            <person name="Klute M.J."/>
            <person name="Kuo A."/>
            <person name="Lefebvre S.C."/>
            <person name="Maumus F."/>
            <person name="Mayer C."/>
            <person name="Miller J."/>
            <person name="Monier A."/>
            <person name="Salamov A."/>
            <person name="Young J."/>
            <person name="Aguilar M."/>
            <person name="Claverie J.M."/>
            <person name="Frickenhaus S."/>
            <person name="Gonzalez K."/>
            <person name="Herman E.K."/>
            <person name="Lin Y.C."/>
            <person name="Napier J."/>
            <person name="Ogata H."/>
            <person name="Sarno A.F."/>
            <person name="Shmutz J."/>
            <person name="Schroeder D."/>
            <person name="de Vargas C."/>
            <person name="Verret F."/>
            <person name="von Dassow P."/>
            <person name="Valentin K."/>
            <person name="Van de Peer Y."/>
            <person name="Wheeler G."/>
            <person name="Dacks J.B."/>
            <person name="Delwiche C.F."/>
            <person name="Dyhrman S.T."/>
            <person name="Glockner G."/>
            <person name="John U."/>
            <person name="Richards T."/>
            <person name="Worden A.Z."/>
            <person name="Zhang X."/>
            <person name="Grigoriev I.V."/>
            <person name="Allen A.E."/>
            <person name="Bidle K."/>
            <person name="Borodovsky M."/>
            <person name="Bowler C."/>
            <person name="Brownlee C."/>
            <person name="Cock J.M."/>
            <person name="Elias M."/>
            <person name="Gladyshev V.N."/>
            <person name="Groth M."/>
            <person name="Guda C."/>
            <person name="Hadaegh A."/>
            <person name="Iglesias-Rodriguez M.D."/>
            <person name="Jenkins J."/>
            <person name="Jones B.M."/>
            <person name="Lawson T."/>
            <person name="Leese F."/>
            <person name="Lindquist E."/>
            <person name="Lobanov A."/>
            <person name="Lomsadze A."/>
            <person name="Malik S.B."/>
            <person name="Marsh M.E."/>
            <person name="Mackinder L."/>
            <person name="Mock T."/>
            <person name="Mueller-Roeber B."/>
            <person name="Pagarete A."/>
            <person name="Parker M."/>
            <person name="Probert I."/>
            <person name="Quesneville H."/>
            <person name="Raines C."/>
            <person name="Rensing S.A."/>
            <person name="Riano-Pachon D.M."/>
            <person name="Richier S."/>
            <person name="Rokitta S."/>
            <person name="Shiraiwa Y."/>
            <person name="Soanes D.M."/>
            <person name="van der Giezen M."/>
            <person name="Wahlund T.M."/>
            <person name="Williams B."/>
            <person name="Wilson W."/>
            <person name="Wolfe G."/>
            <person name="Wurch L.L."/>
        </authorList>
    </citation>
    <scope>NUCLEOTIDE SEQUENCE</scope>
</reference>
<dbReference type="RefSeq" id="XP_005763532.1">
    <property type="nucleotide sequence ID" value="XM_005763475.1"/>
</dbReference>
<dbReference type="Pfam" id="PF13460">
    <property type="entry name" value="NAD_binding_10"/>
    <property type="match status" value="1"/>
</dbReference>
<dbReference type="InterPro" id="IPR016040">
    <property type="entry name" value="NAD(P)-bd_dom"/>
</dbReference>
<keyword evidence="3" id="KW-1185">Reference proteome</keyword>
<dbReference type="Gene3D" id="3.40.50.720">
    <property type="entry name" value="NAD(P)-binding Rossmann-like Domain"/>
    <property type="match status" value="1"/>
</dbReference>
<dbReference type="STRING" id="2903.R1BMD1"/>
<name>A0A0D3IIL8_EMIH1</name>
<reference evidence="2" key="2">
    <citation type="submission" date="2024-10" db="UniProtKB">
        <authorList>
            <consortium name="EnsemblProtists"/>
        </authorList>
    </citation>
    <scope>IDENTIFICATION</scope>
</reference>
<feature type="domain" description="NAD(P)-binding" evidence="1">
    <location>
        <begin position="29"/>
        <end position="226"/>
    </location>
</feature>
<dbReference type="EnsemblProtists" id="EOD11103">
    <property type="protein sequence ID" value="EOD11103"/>
    <property type="gene ID" value="EMIHUDRAFT_452495"/>
</dbReference>
<dbReference type="KEGG" id="ehx:EMIHUDRAFT_452495"/>
<organism evidence="2 3">
    <name type="scientific">Emiliania huxleyi (strain CCMP1516)</name>
    <dbReference type="NCBI Taxonomy" id="280463"/>
    <lineage>
        <taxon>Eukaryota</taxon>
        <taxon>Haptista</taxon>
        <taxon>Haptophyta</taxon>
        <taxon>Prymnesiophyceae</taxon>
        <taxon>Isochrysidales</taxon>
        <taxon>Noelaerhabdaceae</taxon>
        <taxon>Emiliania</taxon>
    </lineage>
</organism>
<protein>
    <recommendedName>
        <fullName evidence="1">NAD(P)-binding domain-containing protein</fullName>
    </recommendedName>
</protein>
<accession>A0A0D3IIL8</accession>
<evidence type="ECO:0000259" key="1">
    <source>
        <dbReference type="Pfam" id="PF13460"/>
    </source>
</evidence>
<evidence type="ECO:0000313" key="2">
    <source>
        <dbReference type="EnsemblProtists" id="EOD11103"/>
    </source>
</evidence>
<dbReference type="PANTHER" id="PTHR15020">
    <property type="entry name" value="FLAVIN REDUCTASE-RELATED"/>
    <property type="match status" value="1"/>
</dbReference>
<dbReference type="HOGENOM" id="CLU_768225_0_0_1"/>
<dbReference type="PaxDb" id="2903-EOD11103"/>
<dbReference type="Proteomes" id="UP000013827">
    <property type="component" value="Unassembled WGS sequence"/>
</dbReference>
<sequence length="361" mass="38065">MLHLCLAAAAWTSELANDAASSPRVLVTGATGRTGSALYLQLKADSRIAEVRALVRNVTKARELLGCKACDEGEGVFVGDVTKPETLTAASTGVDTVAIAAAVGGGASQKEMRAVEFDGVEHQVAALAQQNARALPSLRVVLCSSMGTTDPKPAPFKGGSVLFWKLNAEAFLLGSGVGSTIVKPCGLSSGEAGMHGLGVSHNDDLPSPGTFLVARADVARVMREAVIERSAGDVSETFPIESLPRHSAAASCPWHARDSSERHRRCSDLWRPVWHPTVHETVLEACASVSATTPAPRCLPTCPSCCKRRAGRGRRGDVSVSEVRRRSHLTPCVSGSVSEGSLHKCHGEVSRKWPWQETCSG</sequence>
<dbReference type="eggNOG" id="KOG1203">
    <property type="taxonomic scope" value="Eukaryota"/>
</dbReference>
<dbReference type="SUPFAM" id="SSF51735">
    <property type="entry name" value="NAD(P)-binding Rossmann-fold domains"/>
    <property type="match status" value="1"/>
</dbReference>
<dbReference type="AlphaFoldDB" id="A0A0D3IIL8"/>
<dbReference type="InterPro" id="IPR036291">
    <property type="entry name" value="NAD(P)-bd_dom_sf"/>
</dbReference>
<evidence type="ECO:0000313" key="3">
    <source>
        <dbReference type="Proteomes" id="UP000013827"/>
    </source>
</evidence>
<dbReference type="GeneID" id="17257228"/>
<dbReference type="PANTHER" id="PTHR15020:SF50">
    <property type="entry name" value="UPF0659 PROTEIN YMR090W"/>
    <property type="match status" value="1"/>
</dbReference>
<proteinExistence type="predicted"/>